<dbReference type="InterPro" id="IPR016161">
    <property type="entry name" value="Ald_DH/histidinol_DH"/>
</dbReference>
<proteinExistence type="inferred from homology"/>
<sequence length="483" mass="51054">MTEARTMLSYDSLYIGGEWRKPSSSDTLTIASASTGLDIGHVPVSTHADADTAVAAARRAFDDPTGWAHWEPAERAAALLRLADELDARKEEMARRVSAQNGMPYSTSINFEAAVPAGVLRYYAALLEQAPIEERRAGVMGGTTLVHRTPLGVVAAIVPWNFPQTLTFFKLAPALAAGNTVVVKPSSETQLDFALLAEAVAAAHIPAGVINVLTNGSGLGAYLVGHPGIDKISFTGSTEVGREIAGRAGRLLRPVTLELGGKSAALILDDADLAPLTDALFFASLLNNGQTCFASTRILAPRSRYDEVVGFYEALAKGAAVGDALDPATQIGPMVSSRHRSTVERYIQRGIADGARLVTGGGRPNNEAGWFVTPTIFADVDNSLAIAREEIFGPVLSIIAYDGDDEAIQIANDSEYGLGGTVWTSDPERGQRVAKQVETGTIGINHYLPDLGAPYGGVKGSGMGRELGPEGLAHYQELHSVYL</sequence>
<evidence type="ECO:0000313" key="6">
    <source>
        <dbReference type="EMBL" id="MER6906621.1"/>
    </source>
</evidence>
<dbReference type="InterPro" id="IPR016163">
    <property type="entry name" value="Ald_DH_C"/>
</dbReference>
<evidence type="ECO:0000256" key="3">
    <source>
        <dbReference type="PROSITE-ProRule" id="PRU10007"/>
    </source>
</evidence>
<feature type="active site" evidence="3">
    <location>
        <position position="258"/>
    </location>
</feature>
<dbReference type="Gene3D" id="3.40.605.10">
    <property type="entry name" value="Aldehyde Dehydrogenase, Chain A, domain 1"/>
    <property type="match status" value="1"/>
</dbReference>
<name>A0ABV1VJF8_9ACTN</name>
<dbReference type="Gene3D" id="3.40.309.10">
    <property type="entry name" value="Aldehyde Dehydrogenase, Chain A, domain 2"/>
    <property type="match status" value="1"/>
</dbReference>
<evidence type="ECO:0000259" key="5">
    <source>
        <dbReference type="Pfam" id="PF00171"/>
    </source>
</evidence>
<evidence type="ECO:0000256" key="4">
    <source>
        <dbReference type="RuleBase" id="RU003345"/>
    </source>
</evidence>
<comment type="similarity">
    <text evidence="1 4">Belongs to the aldehyde dehydrogenase family.</text>
</comment>
<dbReference type="RefSeq" id="WP_350726433.1">
    <property type="nucleotide sequence ID" value="NZ_JBEPCO010000096.1"/>
</dbReference>
<dbReference type="PANTHER" id="PTHR42804">
    <property type="entry name" value="ALDEHYDE DEHYDROGENASE"/>
    <property type="match status" value="1"/>
</dbReference>
<feature type="domain" description="Aldehyde dehydrogenase" evidence="5">
    <location>
        <begin position="19"/>
        <end position="481"/>
    </location>
</feature>
<evidence type="ECO:0000256" key="2">
    <source>
        <dbReference type="ARBA" id="ARBA00023002"/>
    </source>
</evidence>
<evidence type="ECO:0000313" key="7">
    <source>
        <dbReference type="Proteomes" id="UP001490330"/>
    </source>
</evidence>
<dbReference type="InterPro" id="IPR029510">
    <property type="entry name" value="Ald_DH_CS_GLU"/>
</dbReference>
<evidence type="ECO:0000256" key="1">
    <source>
        <dbReference type="ARBA" id="ARBA00009986"/>
    </source>
</evidence>
<dbReference type="EMBL" id="JBEPCV010000023">
    <property type="protein sequence ID" value="MER6906621.1"/>
    <property type="molecule type" value="Genomic_DNA"/>
</dbReference>
<organism evidence="6 7">
    <name type="scientific">Streptomyces flaveolus</name>
    <dbReference type="NCBI Taxonomy" id="67297"/>
    <lineage>
        <taxon>Bacteria</taxon>
        <taxon>Bacillati</taxon>
        <taxon>Actinomycetota</taxon>
        <taxon>Actinomycetes</taxon>
        <taxon>Kitasatosporales</taxon>
        <taxon>Streptomycetaceae</taxon>
        <taxon>Streptomyces</taxon>
    </lineage>
</organism>
<reference evidence="6 7" key="1">
    <citation type="submission" date="2024-06" db="EMBL/GenBank/DDBJ databases">
        <title>The Natural Products Discovery Center: Release of the First 8490 Sequenced Strains for Exploring Actinobacteria Biosynthetic Diversity.</title>
        <authorList>
            <person name="Kalkreuter E."/>
            <person name="Kautsar S.A."/>
            <person name="Yang D."/>
            <person name="Bader C.D."/>
            <person name="Teijaro C.N."/>
            <person name="Fluegel L."/>
            <person name="Davis C.M."/>
            <person name="Simpson J.R."/>
            <person name="Lauterbach L."/>
            <person name="Steele A.D."/>
            <person name="Gui C."/>
            <person name="Meng S."/>
            <person name="Li G."/>
            <person name="Viehrig K."/>
            <person name="Ye F."/>
            <person name="Su P."/>
            <person name="Kiefer A.F."/>
            <person name="Nichols A."/>
            <person name="Cepeda A.J."/>
            <person name="Yan W."/>
            <person name="Fan B."/>
            <person name="Jiang Y."/>
            <person name="Adhikari A."/>
            <person name="Zheng C.-J."/>
            <person name="Schuster L."/>
            <person name="Cowan T.M."/>
            <person name="Smanski M.J."/>
            <person name="Chevrette M.G."/>
            <person name="De Carvalho L.P.S."/>
            <person name="Shen B."/>
        </authorList>
    </citation>
    <scope>NUCLEOTIDE SEQUENCE [LARGE SCALE GENOMIC DNA]</scope>
    <source>
        <strain evidence="6 7">NPDC000632</strain>
    </source>
</reference>
<accession>A0ABV1VJF8</accession>
<gene>
    <name evidence="6" type="ORF">ABT322_23345</name>
</gene>
<dbReference type="InterPro" id="IPR016162">
    <property type="entry name" value="Ald_DH_N"/>
</dbReference>
<dbReference type="SUPFAM" id="SSF53720">
    <property type="entry name" value="ALDH-like"/>
    <property type="match status" value="1"/>
</dbReference>
<protein>
    <submittedName>
        <fullName evidence="6">Aldehyde dehydrogenase</fullName>
    </submittedName>
</protein>
<dbReference type="CDD" id="cd07139">
    <property type="entry name" value="ALDH_AldA-Rv0768"/>
    <property type="match status" value="1"/>
</dbReference>
<dbReference type="Pfam" id="PF00171">
    <property type="entry name" value="Aldedh"/>
    <property type="match status" value="1"/>
</dbReference>
<dbReference type="InterPro" id="IPR015590">
    <property type="entry name" value="Aldehyde_DH_dom"/>
</dbReference>
<dbReference type="PROSITE" id="PS00687">
    <property type="entry name" value="ALDEHYDE_DEHYDR_GLU"/>
    <property type="match status" value="1"/>
</dbReference>
<keyword evidence="2 4" id="KW-0560">Oxidoreductase</keyword>
<dbReference type="Proteomes" id="UP001490330">
    <property type="component" value="Unassembled WGS sequence"/>
</dbReference>
<keyword evidence="7" id="KW-1185">Reference proteome</keyword>
<comment type="caution">
    <text evidence="6">The sequence shown here is derived from an EMBL/GenBank/DDBJ whole genome shotgun (WGS) entry which is preliminary data.</text>
</comment>
<dbReference type="PANTHER" id="PTHR42804:SF1">
    <property type="entry name" value="ALDEHYDE DEHYDROGENASE-RELATED"/>
    <property type="match status" value="1"/>
</dbReference>